<keyword evidence="6 7" id="KW-0482">Metalloprotease</keyword>
<keyword evidence="3 7" id="KW-0479">Metal-binding</keyword>
<evidence type="ECO:0000256" key="3">
    <source>
        <dbReference type="ARBA" id="ARBA00022723"/>
    </source>
</evidence>
<protein>
    <submittedName>
        <fullName evidence="9">Thimet oligopeptidase</fullName>
        <ecNumber evidence="9">3.4.24.15</ecNumber>
    </submittedName>
</protein>
<dbReference type="InterPro" id="IPR024077">
    <property type="entry name" value="Neurolysin/TOP_dom2"/>
</dbReference>
<dbReference type="Proteomes" id="UP000732378">
    <property type="component" value="Unassembled WGS sequence"/>
</dbReference>
<dbReference type="EC" id="3.4.24.15" evidence="9"/>
<dbReference type="InterPro" id="IPR001567">
    <property type="entry name" value="Pept_M3A_M3B_dom"/>
</dbReference>
<comment type="similarity">
    <text evidence="1 7">Belongs to the peptidase M3 family.</text>
</comment>
<evidence type="ECO:0000256" key="2">
    <source>
        <dbReference type="ARBA" id="ARBA00022670"/>
    </source>
</evidence>
<dbReference type="Gene3D" id="1.10.1370.40">
    <property type="match status" value="1"/>
</dbReference>
<dbReference type="InterPro" id="IPR045090">
    <property type="entry name" value="Pept_M3A_M3B"/>
</dbReference>
<accession>A0ABS2MGI2</accession>
<dbReference type="SUPFAM" id="SSF55486">
    <property type="entry name" value="Metalloproteases ('zincins'), catalytic domain"/>
    <property type="match status" value="1"/>
</dbReference>
<keyword evidence="5 7" id="KW-0862">Zinc</keyword>
<evidence type="ECO:0000259" key="8">
    <source>
        <dbReference type="Pfam" id="PF01432"/>
    </source>
</evidence>
<evidence type="ECO:0000256" key="6">
    <source>
        <dbReference type="ARBA" id="ARBA00023049"/>
    </source>
</evidence>
<gene>
    <name evidence="9" type="ORF">JOE61_004113</name>
</gene>
<dbReference type="Gene3D" id="1.10.1370.10">
    <property type="entry name" value="Neurolysin, domain 3"/>
    <property type="match status" value="1"/>
</dbReference>
<evidence type="ECO:0000313" key="9">
    <source>
        <dbReference type="EMBL" id="MBM7510299.1"/>
    </source>
</evidence>
<name>A0ABS2MGI2_9ACTN</name>
<reference evidence="9 10" key="1">
    <citation type="submission" date="2021-01" db="EMBL/GenBank/DDBJ databases">
        <title>Sequencing the genomes of 1000 actinobacteria strains.</title>
        <authorList>
            <person name="Klenk H.-P."/>
        </authorList>
    </citation>
    <scope>NUCLEOTIDE SEQUENCE [LARGE SCALE GENOMIC DNA]</scope>
    <source>
        <strain evidence="9 10">DSM 18239</strain>
    </source>
</reference>
<dbReference type="Gene3D" id="3.40.390.10">
    <property type="entry name" value="Collagenase (Catalytic Domain)"/>
    <property type="match status" value="1"/>
</dbReference>
<evidence type="ECO:0000256" key="5">
    <source>
        <dbReference type="ARBA" id="ARBA00022833"/>
    </source>
</evidence>
<dbReference type="PANTHER" id="PTHR11804:SF84">
    <property type="entry name" value="SACCHAROLYSIN"/>
    <property type="match status" value="1"/>
</dbReference>
<dbReference type="PANTHER" id="PTHR11804">
    <property type="entry name" value="PROTEASE M3 THIMET OLIGOPEPTIDASE-RELATED"/>
    <property type="match status" value="1"/>
</dbReference>
<dbReference type="GO" id="GO:0016787">
    <property type="term" value="F:hydrolase activity"/>
    <property type="evidence" value="ECO:0007669"/>
    <property type="project" value="UniProtKB-KW"/>
</dbReference>
<dbReference type="Pfam" id="PF01432">
    <property type="entry name" value="Peptidase_M3"/>
    <property type="match status" value="1"/>
</dbReference>
<dbReference type="InterPro" id="IPR024079">
    <property type="entry name" value="MetalloPept_cat_dom_sf"/>
</dbReference>
<comment type="caution">
    <text evidence="9">The sequence shown here is derived from an EMBL/GenBank/DDBJ whole genome shotgun (WGS) entry which is preliminary data.</text>
</comment>
<dbReference type="EMBL" id="JAFBBZ010000001">
    <property type="protein sequence ID" value="MBM7510299.1"/>
    <property type="molecule type" value="Genomic_DNA"/>
</dbReference>
<keyword evidence="4 7" id="KW-0378">Hydrolase</keyword>
<evidence type="ECO:0000256" key="1">
    <source>
        <dbReference type="ARBA" id="ARBA00006040"/>
    </source>
</evidence>
<evidence type="ECO:0000256" key="7">
    <source>
        <dbReference type="RuleBase" id="RU003435"/>
    </source>
</evidence>
<evidence type="ECO:0000256" key="4">
    <source>
        <dbReference type="ARBA" id="ARBA00022801"/>
    </source>
</evidence>
<keyword evidence="10" id="KW-1185">Reference proteome</keyword>
<organism evidence="9 10">
    <name type="scientific">Nocardioides salarius</name>
    <dbReference type="NCBI Taxonomy" id="374513"/>
    <lineage>
        <taxon>Bacteria</taxon>
        <taxon>Bacillati</taxon>
        <taxon>Actinomycetota</taxon>
        <taxon>Actinomycetes</taxon>
        <taxon>Propionibacteriales</taxon>
        <taxon>Nocardioidaceae</taxon>
        <taxon>Nocardioides</taxon>
    </lineage>
</organism>
<sequence length="641" mass="70828">MTPTPLVLPPADDTAGWSSFLTERTAAPLAEAARTAEALRAMEPGTAQALALWNDLHVALANAFAASSLLSQVHPDGDLRDAAEAAEQEANRFRTALMLDPEVFARLEAVPREGLDDAAWRVLDDALRSFRRAGVDRDDATRERLRVLGEREDDLAQAFGRHIRDGARTTGVPASALEGLPADYVEAHPVDDDGTVAITTDYPDTHPFLTFSTDAEARRTVMGAFLDLAWPENDEVLQELLAVRDERARLLGYDGWPAFDAEVKMIGTGAAIADFIDQITHDATAAAERDAALLLERARLDQPGLERLDVSGARFYTEAVRRERYEVDAQEVRRYFDFTRVRQGLLDVTGRLFGLTWTPVDDAPTWHAEVAAYDVALEGAGEPLGRIYLDLHPRPGKYNHAAQFDLVSGVAGRQLPEGVLVCNFGRGLMEHSEVVTLFHEFGHLLHHVLAGRHDWVRFSGVATEWDFVEAPSQMLEEWAWDAGVLAGFATDEAGQAIPPELVERMRAAEEFGKGVHARTQMYYASVSYRFHAELPADLTARSLELSEQYAVWAALPGSHFHCGFGHLGGYTSAYYTYMWSLVIAKDLFSAFDPGDLFAPEVALRYRDRVLAAGGSKDAADLVEDFLGRPYEPTAFTAWLER</sequence>
<proteinExistence type="inferred from homology"/>
<evidence type="ECO:0000313" key="10">
    <source>
        <dbReference type="Proteomes" id="UP000732378"/>
    </source>
</evidence>
<comment type="cofactor">
    <cofactor evidence="7">
        <name>Zn(2+)</name>
        <dbReference type="ChEBI" id="CHEBI:29105"/>
    </cofactor>
    <text evidence="7">Binds 1 zinc ion.</text>
</comment>
<keyword evidence="2 7" id="KW-0645">Protease</keyword>
<dbReference type="CDD" id="cd06455">
    <property type="entry name" value="M3A_TOP"/>
    <property type="match status" value="1"/>
</dbReference>
<dbReference type="RefSeq" id="WP_307823134.1">
    <property type="nucleotide sequence ID" value="NZ_JACDTV010000021.1"/>
</dbReference>
<feature type="domain" description="Peptidase M3A/M3B catalytic" evidence="8">
    <location>
        <begin position="209"/>
        <end position="636"/>
    </location>
</feature>